<dbReference type="RefSeq" id="XP_022235539.1">
    <property type="nucleotide sequence ID" value="XM_022379831.1"/>
</dbReference>
<dbReference type="Proteomes" id="UP000694941">
    <property type="component" value="Unplaced"/>
</dbReference>
<keyword evidence="3" id="KW-1185">Reference proteome</keyword>
<keyword evidence="2" id="KW-1133">Transmembrane helix</keyword>
<gene>
    <name evidence="4" type="primary">LOC106475804</name>
</gene>
<evidence type="ECO:0000313" key="4">
    <source>
        <dbReference type="RefSeq" id="XP_022235539.1"/>
    </source>
</evidence>
<sequence length="214" mass="24166">MIPYTGVSGSQSSTLEEVYSATTKVAAVLAVILALVILGVAIYVYRTQQRYKREKYKRYTNFVHTSKRSPPAKEVTFSSVNGNPDPIPETHPLHEAPELAELRTKSYVNNQENFQDPEYSPNFQRNEDEVDAIEMAPLRPSSSQELEWDPAADTDLMTMDEMNTEEPEEDDQQEKNYPISDSAVPLASTSETDVEPYRMDERTGSLVFVGNPYT</sequence>
<name>A0ABM1RVY4_LIMPO</name>
<protein>
    <submittedName>
        <fullName evidence="4">Uncharacterized protein LOC106475804</fullName>
    </submittedName>
</protein>
<feature type="transmembrane region" description="Helical" evidence="2">
    <location>
        <begin position="25"/>
        <end position="45"/>
    </location>
</feature>
<keyword evidence="2" id="KW-0812">Transmembrane</keyword>
<evidence type="ECO:0000256" key="1">
    <source>
        <dbReference type="SAM" id="MobiDB-lite"/>
    </source>
</evidence>
<accession>A0ABM1RVY4</accession>
<proteinExistence type="predicted"/>
<evidence type="ECO:0000313" key="3">
    <source>
        <dbReference type="Proteomes" id="UP000694941"/>
    </source>
</evidence>
<feature type="compositionally biased region" description="Acidic residues" evidence="1">
    <location>
        <begin position="162"/>
        <end position="172"/>
    </location>
</feature>
<feature type="region of interest" description="Disordered" evidence="1">
    <location>
        <begin position="68"/>
        <end position="92"/>
    </location>
</feature>
<feature type="region of interest" description="Disordered" evidence="1">
    <location>
        <begin position="158"/>
        <end position="199"/>
    </location>
</feature>
<dbReference type="GeneID" id="106475804"/>
<organism evidence="3 4">
    <name type="scientific">Limulus polyphemus</name>
    <name type="common">Atlantic horseshoe crab</name>
    <dbReference type="NCBI Taxonomy" id="6850"/>
    <lineage>
        <taxon>Eukaryota</taxon>
        <taxon>Metazoa</taxon>
        <taxon>Ecdysozoa</taxon>
        <taxon>Arthropoda</taxon>
        <taxon>Chelicerata</taxon>
        <taxon>Merostomata</taxon>
        <taxon>Xiphosura</taxon>
        <taxon>Limulidae</taxon>
        <taxon>Limulus</taxon>
    </lineage>
</organism>
<keyword evidence="2" id="KW-0472">Membrane</keyword>
<reference evidence="4" key="1">
    <citation type="submission" date="2025-08" db="UniProtKB">
        <authorList>
            <consortium name="RefSeq"/>
        </authorList>
    </citation>
    <scope>IDENTIFICATION</scope>
    <source>
        <tissue evidence="4">Muscle</tissue>
    </source>
</reference>
<evidence type="ECO:0000256" key="2">
    <source>
        <dbReference type="SAM" id="Phobius"/>
    </source>
</evidence>